<dbReference type="PROSITE" id="PS00086">
    <property type="entry name" value="CYTOCHROME_P450"/>
    <property type="match status" value="1"/>
</dbReference>
<dbReference type="PANTHER" id="PTHR46300">
    <property type="entry name" value="P450, PUTATIVE (EUROFUNG)-RELATED-RELATED"/>
    <property type="match status" value="1"/>
</dbReference>
<dbReference type="AlphaFoldDB" id="A0A4S8MEP3"/>
<dbReference type="InterPro" id="IPR036396">
    <property type="entry name" value="Cyt_P450_sf"/>
</dbReference>
<name>A0A4S8MEP3_DENBC</name>
<keyword evidence="7 9" id="KW-0408">Iron</keyword>
<dbReference type="GO" id="GO:0004497">
    <property type="term" value="F:monooxygenase activity"/>
    <property type="evidence" value="ECO:0007669"/>
    <property type="project" value="UniProtKB-KW"/>
</dbReference>
<evidence type="ECO:0000256" key="4">
    <source>
        <dbReference type="ARBA" id="ARBA00022617"/>
    </source>
</evidence>
<keyword evidence="4 9" id="KW-0349">Heme</keyword>
<keyword evidence="5 9" id="KW-0479">Metal-binding</keyword>
<evidence type="ECO:0000256" key="6">
    <source>
        <dbReference type="ARBA" id="ARBA00023002"/>
    </source>
</evidence>
<dbReference type="PRINTS" id="PR00385">
    <property type="entry name" value="P450"/>
</dbReference>
<reference evidence="10 11" key="1">
    <citation type="journal article" date="2019" name="Nat. Ecol. Evol.">
        <title>Megaphylogeny resolves global patterns of mushroom evolution.</title>
        <authorList>
            <person name="Varga T."/>
            <person name="Krizsan K."/>
            <person name="Foldi C."/>
            <person name="Dima B."/>
            <person name="Sanchez-Garcia M."/>
            <person name="Sanchez-Ramirez S."/>
            <person name="Szollosi G.J."/>
            <person name="Szarkandi J.G."/>
            <person name="Papp V."/>
            <person name="Albert L."/>
            <person name="Andreopoulos W."/>
            <person name="Angelini C."/>
            <person name="Antonin V."/>
            <person name="Barry K.W."/>
            <person name="Bougher N.L."/>
            <person name="Buchanan P."/>
            <person name="Buyck B."/>
            <person name="Bense V."/>
            <person name="Catcheside P."/>
            <person name="Chovatia M."/>
            <person name="Cooper J."/>
            <person name="Damon W."/>
            <person name="Desjardin D."/>
            <person name="Finy P."/>
            <person name="Geml J."/>
            <person name="Haridas S."/>
            <person name="Hughes K."/>
            <person name="Justo A."/>
            <person name="Karasinski D."/>
            <person name="Kautmanova I."/>
            <person name="Kiss B."/>
            <person name="Kocsube S."/>
            <person name="Kotiranta H."/>
            <person name="LaButti K.M."/>
            <person name="Lechner B.E."/>
            <person name="Liimatainen K."/>
            <person name="Lipzen A."/>
            <person name="Lukacs Z."/>
            <person name="Mihaltcheva S."/>
            <person name="Morgado L.N."/>
            <person name="Niskanen T."/>
            <person name="Noordeloos M.E."/>
            <person name="Ohm R.A."/>
            <person name="Ortiz-Santana B."/>
            <person name="Ovrebo C."/>
            <person name="Racz N."/>
            <person name="Riley R."/>
            <person name="Savchenko A."/>
            <person name="Shiryaev A."/>
            <person name="Soop K."/>
            <person name="Spirin V."/>
            <person name="Szebenyi C."/>
            <person name="Tomsovsky M."/>
            <person name="Tulloss R.E."/>
            <person name="Uehling J."/>
            <person name="Grigoriev I.V."/>
            <person name="Vagvolgyi C."/>
            <person name="Papp T."/>
            <person name="Martin F.M."/>
            <person name="Miettinen O."/>
            <person name="Hibbett D.S."/>
            <person name="Nagy L.G."/>
        </authorList>
    </citation>
    <scope>NUCLEOTIDE SEQUENCE [LARGE SCALE GENOMIC DNA]</scope>
    <source>
        <strain evidence="10 11">CBS 962.96</strain>
    </source>
</reference>
<gene>
    <name evidence="10" type="ORF">K435DRAFT_963746</name>
</gene>
<dbReference type="PANTHER" id="PTHR46300:SF11">
    <property type="entry name" value="OXIDOREDUCTASE, PUTATIVE-RELATED"/>
    <property type="match status" value="1"/>
</dbReference>
<dbReference type="CDD" id="cd11065">
    <property type="entry name" value="CYP64-like"/>
    <property type="match status" value="1"/>
</dbReference>
<protein>
    <submittedName>
        <fullName evidence="10">Cytochrome P450</fullName>
    </submittedName>
</protein>
<keyword evidence="8" id="KW-0503">Monooxygenase</keyword>
<keyword evidence="11" id="KW-1185">Reference proteome</keyword>
<dbReference type="GO" id="GO:0005506">
    <property type="term" value="F:iron ion binding"/>
    <property type="evidence" value="ECO:0007669"/>
    <property type="project" value="InterPro"/>
</dbReference>
<evidence type="ECO:0000256" key="2">
    <source>
        <dbReference type="ARBA" id="ARBA00005179"/>
    </source>
</evidence>
<dbReference type="Pfam" id="PF00067">
    <property type="entry name" value="p450"/>
    <property type="match status" value="2"/>
</dbReference>
<organism evidence="10 11">
    <name type="scientific">Dendrothele bispora (strain CBS 962.96)</name>
    <dbReference type="NCBI Taxonomy" id="1314807"/>
    <lineage>
        <taxon>Eukaryota</taxon>
        <taxon>Fungi</taxon>
        <taxon>Dikarya</taxon>
        <taxon>Basidiomycota</taxon>
        <taxon>Agaricomycotina</taxon>
        <taxon>Agaricomycetes</taxon>
        <taxon>Agaricomycetidae</taxon>
        <taxon>Agaricales</taxon>
        <taxon>Agaricales incertae sedis</taxon>
        <taxon>Dendrothele</taxon>
    </lineage>
</organism>
<evidence type="ECO:0000313" key="11">
    <source>
        <dbReference type="Proteomes" id="UP000297245"/>
    </source>
</evidence>
<dbReference type="GO" id="GO:0020037">
    <property type="term" value="F:heme binding"/>
    <property type="evidence" value="ECO:0007669"/>
    <property type="project" value="InterPro"/>
</dbReference>
<evidence type="ECO:0000256" key="8">
    <source>
        <dbReference type="ARBA" id="ARBA00023033"/>
    </source>
</evidence>
<comment type="similarity">
    <text evidence="3">Belongs to the cytochrome P450 family.</text>
</comment>
<dbReference type="Gene3D" id="1.10.630.10">
    <property type="entry name" value="Cytochrome P450"/>
    <property type="match status" value="2"/>
</dbReference>
<evidence type="ECO:0000256" key="7">
    <source>
        <dbReference type="ARBA" id="ARBA00023004"/>
    </source>
</evidence>
<dbReference type="EMBL" id="ML179095">
    <property type="protein sequence ID" value="THV01085.1"/>
    <property type="molecule type" value="Genomic_DNA"/>
</dbReference>
<comment type="cofactor">
    <cofactor evidence="1 9">
        <name>heme</name>
        <dbReference type="ChEBI" id="CHEBI:30413"/>
    </cofactor>
</comment>
<dbReference type="InterPro" id="IPR002401">
    <property type="entry name" value="Cyt_P450_E_grp-I"/>
</dbReference>
<evidence type="ECO:0000256" key="3">
    <source>
        <dbReference type="ARBA" id="ARBA00010617"/>
    </source>
</evidence>
<dbReference type="InterPro" id="IPR017972">
    <property type="entry name" value="Cyt_P450_CS"/>
</dbReference>
<feature type="binding site" description="axial binding residue" evidence="9">
    <location>
        <position position="423"/>
    </location>
    <ligand>
        <name>heme</name>
        <dbReference type="ChEBI" id="CHEBI:30413"/>
    </ligand>
    <ligandPart>
        <name>Fe</name>
        <dbReference type="ChEBI" id="CHEBI:18248"/>
    </ligandPart>
</feature>
<dbReference type="InterPro" id="IPR050364">
    <property type="entry name" value="Cytochrome_P450_fung"/>
</dbReference>
<dbReference type="OrthoDB" id="1103324at2759"/>
<comment type="pathway">
    <text evidence="2">Secondary metabolite biosynthesis.</text>
</comment>
<evidence type="ECO:0000256" key="1">
    <source>
        <dbReference type="ARBA" id="ARBA00001971"/>
    </source>
</evidence>
<accession>A0A4S8MEP3</accession>
<sequence length="888" mass="101291">MTEKLKSYLRRNAIDSVYILSFCYNVDNTFLCLAALVALQTGQGRTTLTEWAREYGDLYSLKIGPDTTIVVTSMKAVKELMEQQSGLTCDRPRSYILDILHEGYHAATMRYNERWRLLRKSMHSILTPDGVVAHQPVQVAEATQLMYDLLHSPEDFYTHVRRYSTSVITSIVFGKRFPQYNCPEVKGIFKSLSAGEAAAEYGAHPPVDQLPFLKYVPERWASWKRKAKLGNRLFCRNIFHLLSLCEDRIQCGEGNGCFLEDVIQNQEKYRLTRKMIGYLGGVLLDGGAHTTSAFLQSMILSLIAFPEAQKQAHEELDHVIGEDRAPRLEDFVNLPYCQALINETHRFCPVAPLGIPHAIFKDGQYRDYILPQGAVVFINVYVYEDPEIFNPGRYLQNEFGTKPGINVSDFRNNIVFGSGRRVCPGMHLANNSLALNVMNLLWAFEFSPAIDPKTGKPVPVDVFKYEKEFKATRVKRPSTITSFCNVDSNVLRCPTALAALQAGEDRPAFTKWAREYGDIYSLKIGPDTTVVITSMKAVKELIDQQSGLTCDRPRSYMMDVVYEDHYAVVMKYSERWRLLRKSMHSILTPSGAAEHQPIQAAESMQLMYDLLQSPEELYTHIRRYTTSVITSVVFGKRFPQYDCPEVRGIFESLAASVLATEYGAHPPVDQFPFLNYIPERWASWKQKAKWYNRVIFRIHFHLLSLCEERIQHGEENGCFLEDVIKNQEKYGLTRKMIGYLGGVLLDGGAHTTAAFLQSMILCLIAFPEAQKRAHEELDHVIGEDRAPRLDDFDNLPYCQALINETHRFRPVGPLGIPHVTLKEGQYRDYVLPQGTVVFINVWGIYHDPGAIEHGGLRRPKPKVLRRLKTGLNTNTFRRPNPHLEEHPL</sequence>
<evidence type="ECO:0000256" key="9">
    <source>
        <dbReference type="PIRSR" id="PIRSR602401-1"/>
    </source>
</evidence>
<dbReference type="GO" id="GO:0016705">
    <property type="term" value="F:oxidoreductase activity, acting on paired donors, with incorporation or reduction of molecular oxygen"/>
    <property type="evidence" value="ECO:0007669"/>
    <property type="project" value="InterPro"/>
</dbReference>
<dbReference type="PRINTS" id="PR00463">
    <property type="entry name" value="EP450I"/>
</dbReference>
<evidence type="ECO:0000313" key="10">
    <source>
        <dbReference type="EMBL" id="THV01085.1"/>
    </source>
</evidence>
<dbReference type="Proteomes" id="UP000297245">
    <property type="component" value="Unassembled WGS sequence"/>
</dbReference>
<proteinExistence type="inferred from homology"/>
<dbReference type="SUPFAM" id="SSF48264">
    <property type="entry name" value="Cytochrome P450"/>
    <property type="match status" value="2"/>
</dbReference>
<evidence type="ECO:0000256" key="5">
    <source>
        <dbReference type="ARBA" id="ARBA00022723"/>
    </source>
</evidence>
<keyword evidence="6" id="KW-0560">Oxidoreductase</keyword>
<dbReference type="InterPro" id="IPR001128">
    <property type="entry name" value="Cyt_P450"/>
</dbReference>